<dbReference type="GO" id="GO:0016491">
    <property type="term" value="F:oxidoreductase activity"/>
    <property type="evidence" value="ECO:0007669"/>
    <property type="project" value="UniProtKB-KW"/>
</dbReference>
<gene>
    <name evidence="6" type="ORF">BBRV_LOCUS76788</name>
</gene>
<feature type="domain" description="FAD-dependent oxidoreductase 2 FAD-binding" evidence="5">
    <location>
        <begin position="3"/>
        <end position="104"/>
    </location>
</feature>
<name>A0A6V7KD47_9HYME</name>
<comment type="cofactor">
    <cofactor evidence="1">
        <name>FAD</name>
        <dbReference type="ChEBI" id="CHEBI:57692"/>
    </cofactor>
</comment>
<reference evidence="6" key="1">
    <citation type="submission" date="2020-07" db="EMBL/GenBank/DDBJ databases">
        <authorList>
            <person name="Ferguson B K."/>
        </authorList>
    </citation>
    <scope>NUCLEOTIDE SEQUENCE</scope>
    <source>
        <strain evidence="6">L06</strain>
    </source>
</reference>
<evidence type="ECO:0000259" key="5">
    <source>
        <dbReference type="Pfam" id="PF00890"/>
    </source>
</evidence>
<dbReference type="InterPro" id="IPR036188">
    <property type="entry name" value="FAD/NAD-bd_sf"/>
</dbReference>
<dbReference type="PANTHER" id="PTHR43400">
    <property type="entry name" value="FUMARATE REDUCTASE"/>
    <property type="match status" value="1"/>
</dbReference>
<dbReference type="Gene3D" id="3.50.50.60">
    <property type="entry name" value="FAD/NAD(P)-binding domain"/>
    <property type="match status" value="1"/>
</dbReference>
<dbReference type="Pfam" id="PF00890">
    <property type="entry name" value="FAD_binding_2"/>
    <property type="match status" value="1"/>
</dbReference>
<dbReference type="PANTHER" id="PTHR43400:SF7">
    <property type="entry name" value="FAD-DEPENDENT OXIDOREDUCTASE 2 FAD BINDING DOMAIN-CONTAINING PROTEIN"/>
    <property type="match status" value="1"/>
</dbReference>
<organism evidence="6">
    <name type="scientific">Bracon brevicornis</name>
    <dbReference type="NCBI Taxonomy" id="1563983"/>
    <lineage>
        <taxon>Eukaryota</taxon>
        <taxon>Metazoa</taxon>
        <taxon>Ecdysozoa</taxon>
        <taxon>Arthropoda</taxon>
        <taxon>Hexapoda</taxon>
        <taxon>Insecta</taxon>
        <taxon>Pterygota</taxon>
        <taxon>Neoptera</taxon>
        <taxon>Endopterygota</taxon>
        <taxon>Hymenoptera</taxon>
        <taxon>Apocrita</taxon>
        <taxon>Ichneumonoidea</taxon>
        <taxon>Braconidae</taxon>
        <taxon>Braconinae</taxon>
        <taxon>Bracon</taxon>
    </lineage>
</organism>
<keyword evidence="4" id="KW-0560">Oxidoreductase</keyword>
<proteinExistence type="predicted"/>
<evidence type="ECO:0000256" key="2">
    <source>
        <dbReference type="ARBA" id="ARBA00022630"/>
    </source>
</evidence>
<keyword evidence="3" id="KW-0274">FAD</keyword>
<evidence type="ECO:0000313" key="6">
    <source>
        <dbReference type="EMBL" id="CAD1562255.1"/>
    </source>
</evidence>
<protein>
    <recommendedName>
        <fullName evidence="5">FAD-dependent oxidoreductase 2 FAD-binding domain-containing protein</fullName>
    </recommendedName>
</protein>
<evidence type="ECO:0000256" key="1">
    <source>
        <dbReference type="ARBA" id="ARBA00001974"/>
    </source>
</evidence>
<evidence type="ECO:0000256" key="3">
    <source>
        <dbReference type="ARBA" id="ARBA00022827"/>
    </source>
</evidence>
<accession>A0A6V7KD47</accession>
<dbReference type="SUPFAM" id="SSF51905">
    <property type="entry name" value="FAD/NAD(P)-binding domain"/>
    <property type="match status" value="1"/>
</dbReference>
<keyword evidence="2" id="KW-0285">Flavoprotein</keyword>
<evidence type="ECO:0000256" key="4">
    <source>
        <dbReference type="ARBA" id="ARBA00023002"/>
    </source>
</evidence>
<dbReference type="EMBL" id="CADCXW020000122">
    <property type="protein sequence ID" value="CAD1562255.1"/>
    <property type="molecule type" value="Genomic_DNA"/>
</dbReference>
<dbReference type="AlphaFoldDB" id="A0A6V7KD47"/>
<sequence length="121" mass="13202">MPLFGGNSILNGGDLSAAGSSMQQALGIKDSPELMYQDMMKAVNWLNYPELARTVADHSVEALEWAKSLGAEFDRVNYHGGHAVKRAHQLKQRSGSGLVVKQYQKAKELGWSLISVPSWSG</sequence>
<dbReference type="InterPro" id="IPR003953">
    <property type="entry name" value="FAD-dep_OxRdtase_2_FAD-bd"/>
</dbReference>
<dbReference type="InterPro" id="IPR050315">
    <property type="entry name" value="FAD-oxidoreductase_2"/>
</dbReference>